<organism evidence="1 2">
    <name type="scientific">Thauera aminoaromatica S2</name>
    <dbReference type="NCBI Taxonomy" id="1234381"/>
    <lineage>
        <taxon>Bacteria</taxon>
        <taxon>Pseudomonadati</taxon>
        <taxon>Pseudomonadota</taxon>
        <taxon>Betaproteobacteria</taxon>
        <taxon>Rhodocyclales</taxon>
        <taxon>Zoogloeaceae</taxon>
        <taxon>Thauera</taxon>
    </lineage>
</organism>
<accession>N6YKI9</accession>
<reference evidence="1 2" key="1">
    <citation type="submission" date="2012-09" db="EMBL/GenBank/DDBJ databases">
        <title>Draft Genome Sequences of 6 Strains from Genus Thauera.</title>
        <authorList>
            <person name="Liu B."/>
            <person name="Shapleigh J.P."/>
            <person name="Frostegard A.H."/>
        </authorList>
    </citation>
    <scope>NUCLEOTIDE SEQUENCE [LARGE SCALE GENOMIC DNA]</scope>
    <source>
        <strain evidence="1 2">S2</strain>
    </source>
</reference>
<sequence length="189" mass="21759">MMSSALAGLYERSGRSPPAALADWEGRVDGWCDAYLRVFPDAELSEINLDLAVFQFDHVSERVTLAYALSVEPLMRRDSGRMRGFPDVNASVRRVLGDRAFVADKGHFLGHASGGILDINLFPQRRELNRGWSEEGKRFRSMERYVAEHPGTFFYHRPSYRDQTWIPATLEYGVLVDGERWWVDRFRNV</sequence>
<name>N6YKI9_THASP</name>
<protein>
    <submittedName>
        <fullName evidence="1">Uncharacterized protein</fullName>
    </submittedName>
</protein>
<evidence type="ECO:0000313" key="1">
    <source>
        <dbReference type="EMBL" id="ENO82708.1"/>
    </source>
</evidence>
<gene>
    <name evidence="1" type="ORF">C665_17154</name>
</gene>
<comment type="caution">
    <text evidence="1">The sequence shown here is derived from an EMBL/GenBank/DDBJ whole genome shotgun (WGS) entry which is preliminary data.</text>
</comment>
<evidence type="ECO:0000313" key="2">
    <source>
        <dbReference type="Proteomes" id="UP000013042"/>
    </source>
</evidence>
<dbReference type="EMBL" id="AMXD01000156">
    <property type="protein sequence ID" value="ENO82708.1"/>
    <property type="molecule type" value="Genomic_DNA"/>
</dbReference>
<dbReference type="Proteomes" id="UP000013042">
    <property type="component" value="Unassembled WGS sequence"/>
</dbReference>
<dbReference type="AlphaFoldDB" id="N6YKI9"/>
<proteinExistence type="predicted"/>